<accession>A0A6G4A5Q3</accession>
<sequence length="165" mass="19244">MIKQFENINQKWFMGIFVYIIVFGASVGCSSKEEGESHLSALEVGKHIKQTVKLDNLKEDDTHKLEKLYQIKPQEVESFILYTAVTNIKADELTVIKVKDANQLESIQEKILKRIEAQEVKFKDYRPDQYFLVEKHVLKKKGNYIFFVVSEEAEQMESAFDEAFK</sequence>
<comment type="caution">
    <text evidence="2">The sequence shown here is derived from an EMBL/GenBank/DDBJ whole genome shotgun (WGS) entry which is preliminary data.</text>
</comment>
<dbReference type="PROSITE" id="PS51257">
    <property type="entry name" value="PROKAR_LIPOPROTEIN"/>
    <property type="match status" value="1"/>
</dbReference>
<gene>
    <name evidence="2" type="ORF">GK047_27625</name>
</gene>
<dbReference type="EMBL" id="JAAIKC010000022">
    <property type="protein sequence ID" value="NEW09702.1"/>
    <property type="molecule type" value="Genomic_DNA"/>
</dbReference>
<organism evidence="2">
    <name type="scientific">Paenibacillus sp. SYP-B3998</name>
    <dbReference type="NCBI Taxonomy" id="2678564"/>
    <lineage>
        <taxon>Bacteria</taxon>
        <taxon>Bacillati</taxon>
        <taxon>Bacillota</taxon>
        <taxon>Bacilli</taxon>
        <taxon>Bacillales</taxon>
        <taxon>Paenibacillaceae</taxon>
        <taxon>Paenibacillus</taxon>
    </lineage>
</organism>
<protein>
    <submittedName>
        <fullName evidence="2">DUF4358 domain-containing protein</fullName>
    </submittedName>
</protein>
<keyword evidence="1" id="KW-0472">Membrane</keyword>
<reference evidence="2" key="1">
    <citation type="submission" date="2020-02" db="EMBL/GenBank/DDBJ databases">
        <authorList>
            <person name="Shen X.-R."/>
            <person name="Zhang Y.-X."/>
        </authorList>
    </citation>
    <scope>NUCLEOTIDE SEQUENCE</scope>
    <source>
        <strain evidence="2">SYP-B3998</strain>
    </source>
</reference>
<proteinExistence type="predicted"/>
<dbReference type="Pfam" id="PF14270">
    <property type="entry name" value="DUF4358"/>
    <property type="match status" value="1"/>
</dbReference>
<evidence type="ECO:0000313" key="2">
    <source>
        <dbReference type="EMBL" id="NEW09702.1"/>
    </source>
</evidence>
<keyword evidence="1" id="KW-0812">Transmembrane</keyword>
<evidence type="ECO:0000256" key="1">
    <source>
        <dbReference type="SAM" id="Phobius"/>
    </source>
</evidence>
<dbReference type="AlphaFoldDB" id="A0A6G4A5Q3"/>
<dbReference type="RefSeq" id="WP_163953799.1">
    <property type="nucleotide sequence ID" value="NZ_JAAIKC010000022.1"/>
</dbReference>
<dbReference type="InterPro" id="IPR025648">
    <property type="entry name" value="DUF4358"/>
</dbReference>
<keyword evidence="1" id="KW-1133">Transmembrane helix</keyword>
<name>A0A6G4A5Q3_9BACL</name>
<feature type="transmembrane region" description="Helical" evidence="1">
    <location>
        <begin position="12"/>
        <end position="28"/>
    </location>
</feature>